<reference evidence="3" key="1">
    <citation type="journal article" date="2014" name="Proc. Natl. Acad. Sci. U.S.A.">
        <title>Extensive sampling of basidiomycete genomes demonstrates inadequacy of the white-rot/brown-rot paradigm for wood decay fungi.</title>
        <authorList>
            <person name="Riley R."/>
            <person name="Salamov A.A."/>
            <person name="Brown D.W."/>
            <person name="Nagy L.G."/>
            <person name="Floudas D."/>
            <person name="Held B.W."/>
            <person name="Levasseur A."/>
            <person name="Lombard V."/>
            <person name="Morin E."/>
            <person name="Otillar R."/>
            <person name="Lindquist E.A."/>
            <person name="Sun H."/>
            <person name="LaButti K.M."/>
            <person name="Schmutz J."/>
            <person name="Jabbour D."/>
            <person name="Luo H."/>
            <person name="Baker S.E."/>
            <person name="Pisabarro A.G."/>
            <person name="Walton J.D."/>
            <person name="Blanchette R.A."/>
            <person name="Henrissat B."/>
            <person name="Martin F."/>
            <person name="Cullen D."/>
            <person name="Hibbett D.S."/>
            <person name="Grigoriev I.V."/>
        </authorList>
    </citation>
    <scope>NUCLEOTIDE SEQUENCE [LARGE SCALE GENOMIC DNA]</scope>
    <source>
        <strain evidence="3">PC15</strain>
    </source>
</reference>
<feature type="region of interest" description="Disordered" evidence="1">
    <location>
        <begin position="121"/>
        <end position="163"/>
    </location>
</feature>
<feature type="region of interest" description="Disordered" evidence="1">
    <location>
        <begin position="310"/>
        <end position="347"/>
    </location>
</feature>
<name>A0A067NZD2_PLEO1</name>
<gene>
    <name evidence="2" type="ORF">PLEOSDRAFT_165505</name>
</gene>
<protein>
    <submittedName>
        <fullName evidence="2">Uncharacterized protein</fullName>
    </submittedName>
</protein>
<feature type="compositionally biased region" description="Polar residues" evidence="1">
    <location>
        <begin position="201"/>
        <end position="212"/>
    </location>
</feature>
<feature type="compositionally biased region" description="Basic residues" evidence="1">
    <location>
        <begin position="326"/>
        <end position="336"/>
    </location>
</feature>
<proteinExistence type="predicted"/>
<evidence type="ECO:0000313" key="3">
    <source>
        <dbReference type="Proteomes" id="UP000027073"/>
    </source>
</evidence>
<dbReference type="EMBL" id="KL198005">
    <property type="protein sequence ID" value="KDQ32310.1"/>
    <property type="molecule type" value="Genomic_DNA"/>
</dbReference>
<accession>A0A067NZD2</accession>
<dbReference type="OrthoDB" id="3263746at2759"/>
<dbReference type="HOGENOM" id="CLU_413943_0_0_1"/>
<evidence type="ECO:0000313" key="2">
    <source>
        <dbReference type="EMBL" id="KDQ32310.1"/>
    </source>
</evidence>
<dbReference type="VEuPathDB" id="FungiDB:PLEOSDRAFT_165505"/>
<dbReference type="Proteomes" id="UP000027073">
    <property type="component" value="Unassembled WGS sequence"/>
</dbReference>
<dbReference type="InParanoid" id="A0A067NZD2"/>
<sequence>MDTTSPVDFNMHRTEEDLANGRAHVHNKRYGDHTPPTGVDYVASKRQRRDPPLQVRRRRRSKLPPYYKLCFNEDLLGRVSERNYPPVLPGDFVIWKQQINSHSRYFDDDDVQMEDMGDPRYEHSIPPGGGAPANKQGTEDASGWGGINRGNQGQQGNSLENASAWDGINGQQCAEDASKWSGINRQQCAEDASKWGGINRATRSQEQQSRSAARNGERSHQEDESMLADDEEEFCEGSCIWEYKDSAHRRKVRDQRSDFVRASPNLPSSAKAHPPFIFKFQEFVCKRLKQTPNTAATFQDLLGVMQVTRPLRSPEPSLPTPDASPRRPKTTRRTKRPQQASDDEDRCFDPVKRDSFQVRLHVSRSLFFLESFLTSWKAELRDYCDMTLLQLTKVDPRPLTTPTADEIEKFRRDPRLAPGPDLASLRLDLKSTNWESSVWNLAAADMIADEFVQDEEYQCKNKRMVREAFRKHLRQLRDRYRRQEWQRTNDKEAEVNEARSLRNLRRSNRRRSLRERRIKGIRAYQRIAAKTDQYEKLSQFEKLLSEMPLDAMSGDESDHGVFVRKKLPWRSPDTKVLEWFRVLDGLYLSTRFADNDKPIPGAFPAQRLLPNGILYDANPVPRLPINLYDPAYLNGLDEYGMARLAPQKAIDLSFPPQLQLYAWIAIAVRRDGHKG</sequence>
<feature type="region of interest" description="Disordered" evidence="1">
    <location>
        <begin position="194"/>
        <end position="229"/>
    </location>
</feature>
<evidence type="ECO:0000256" key="1">
    <source>
        <dbReference type="SAM" id="MobiDB-lite"/>
    </source>
</evidence>
<dbReference type="AlphaFoldDB" id="A0A067NZD2"/>
<organism evidence="2 3">
    <name type="scientific">Pleurotus ostreatus (strain PC15)</name>
    <name type="common">Oyster mushroom</name>
    <dbReference type="NCBI Taxonomy" id="1137138"/>
    <lineage>
        <taxon>Eukaryota</taxon>
        <taxon>Fungi</taxon>
        <taxon>Dikarya</taxon>
        <taxon>Basidiomycota</taxon>
        <taxon>Agaricomycotina</taxon>
        <taxon>Agaricomycetes</taxon>
        <taxon>Agaricomycetidae</taxon>
        <taxon>Agaricales</taxon>
        <taxon>Pleurotineae</taxon>
        <taxon>Pleurotaceae</taxon>
        <taxon>Pleurotus</taxon>
    </lineage>
</organism>